<feature type="compositionally biased region" description="Low complexity" evidence="1">
    <location>
        <begin position="425"/>
        <end position="444"/>
    </location>
</feature>
<protein>
    <recommendedName>
        <fullName evidence="4">EH domain-containing protein</fullName>
    </recommendedName>
</protein>
<accession>A0ABR3JTE1</accession>
<feature type="region of interest" description="Disordered" evidence="1">
    <location>
        <begin position="118"/>
        <end position="150"/>
    </location>
</feature>
<feature type="region of interest" description="Disordered" evidence="1">
    <location>
        <begin position="609"/>
        <end position="699"/>
    </location>
</feature>
<feature type="compositionally biased region" description="Polar residues" evidence="1">
    <location>
        <begin position="502"/>
        <end position="514"/>
    </location>
</feature>
<evidence type="ECO:0000256" key="1">
    <source>
        <dbReference type="SAM" id="MobiDB-lite"/>
    </source>
</evidence>
<keyword evidence="3" id="KW-1185">Reference proteome</keyword>
<feature type="region of interest" description="Disordered" evidence="1">
    <location>
        <begin position="371"/>
        <end position="570"/>
    </location>
</feature>
<evidence type="ECO:0008006" key="4">
    <source>
        <dbReference type="Google" id="ProtNLM"/>
    </source>
</evidence>
<comment type="caution">
    <text evidence="2">The sequence shown here is derived from an EMBL/GenBank/DDBJ whole genome shotgun (WGS) entry which is preliminary data.</text>
</comment>
<name>A0ABR3JTE1_9AGAR</name>
<sequence length="699" mass="75659">MRQLALHISALNDDEYEIYTSSFNDLALNDCNDTPAKPPHDFYEKSTVGVREIRAWMRGRFSTVQVAKIDEILKLFCPNMGLTDTVSGEQFFAALRLMYHVSTGKDVDRTFAFVQAQPKGARPDVVPPASPPKRQLPIPPLSPGPRTFGPASDSFADTNPFATVAFARPAQIPSSQSSGHHNPFVAQNTNHIQHGHPSTPKIPPLPPRKPSHMSSQSISLVPPPKHASQLLSQGSSISPPKVSSMSEHVHRGYATSIQPAKPLHVTSTLMRQSLQASKVGQTMKKAEEQLEKERILRVLKSSNPASPAPTDFTRGRSLSPHKPPPASSSSSSDIAGAPPLPRRRTQTHTTPPSPPFSTTSLEQVAMATPRIQPSIPVTSPFSPDATFTKPSYFHRSPSASPSREGATQDLPPPKHPRRKPPPPVDSVFASSASTSSALSSSDSVPGTRMYERRRAESPLPPLPTDNSPTSRVYRSRSVHYPSPPPPPVPPPLRRRRPESVQVLGSPSVFLSPQGSPFGARGPREEPSSTGKSALARHVSMSATTPSPKGSAFRRDAPFGAPGMDEAEHDRTPLGNIQRTLATLQPKLDALQPRLEKVRYKAEAGLSRRGFVRDGRHPEGEDEEGLIPGGGRRRVSASSFDDEGWERVGVDSMGGVDVVSGDEGPDGHHNTNFADRRSGAAVSTDRDNLKWPAGEGWRPL</sequence>
<feature type="compositionally biased region" description="Low complexity" evidence="1">
    <location>
        <begin position="232"/>
        <end position="246"/>
    </location>
</feature>
<dbReference type="Proteomes" id="UP001556367">
    <property type="component" value="Unassembled WGS sequence"/>
</dbReference>
<organism evidence="2 3">
    <name type="scientific">Hohenbuehelia grisea</name>
    <dbReference type="NCBI Taxonomy" id="104357"/>
    <lineage>
        <taxon>Eukaryota</taxon>
        <taxon>Fungi</taxon>
        <taxon>Dikarya</taxon>
        <taxon>Basidiomycota</taxon>
        <taxon>Agaricomycotina</taxon>
        <taxon>Agaricomycetes</taxon>
        <taxon>Agaricomycetidae</taxon>
        <taxon>Agaricales</taxon>
        <taxon>Pleurotineae</taxon>
        <taxon>Pleurotaceae</taxon>
        <taxon>Hohenbuehelia</taxon>
    </lineage>
</organism>
<feature type="compositionally biased region" description="Pro residues" evidence="1">
    <location>
        <begin position="481"/>
        <end position="491"/>
    </location>
</feature>
<proteinExistence type="predicted"/>
<dbReference type="EMBL" id="JASNQZ010000003">
    <property type="protein sequence ID" value="KAL0959071.1"/>
    <property type="molecule type" value="Genomic_DNA"/>
</dbReference>
<feature type="compositionally biased region" description="Low complexity" evidence="1">
    <location>
        <begin position="649"/>
        <end position="661"/>
    </location>
</feature>
<evidence type="ECO:0000313" key="2">
    <source>
        <dbReference type="EMBL" id="KAL0959071.1"/>
    </source>
</evidence>
<reference evidence="3" key="1">
    <citation type="submission" date="2024-06" db="EMBL/GenBank/DDBJ databases">
        <title>Multi-omics analyses provide insights into the biosynthesis of the anticancer antibiotic pleurotin in Hohenbuehelia grisea.</title>
        <authorList>
            <person name="Weaver J.A."/>
            <person name="Alberti F."/>
        </authorList>
    </citation>
    <scope>NUCLEOTIDE SEQUENCE [LARGE SCALE GENOMIC DNA]</scope>
    <source>
        <strain evidence="3">T-177</strain>
    </source>
</reference>
<feature type="region of interest" description="Disordered" evidence="1">
    <location>
        <begin position="172"/>
        <end position="248"/>
    </location>
</feature>
<feature type="region of interest" description="Disordered" evidence="1">
    <location>
        <begin position="297"/>
        <end position="359"/>
    </location>
</feature>
<feature type="compositionally biased region" description="Low complexity" evidence="1">
    <location>
        <begin position="327"/>
        <end position="337"/>
    </location>
</feature>
<evidence type="ECO:0000313" key="3">
    <source>
        <dbReference type="Proteomes" id="UP001556367"/>
    </source>
</evidence>
<gene>
    <name evidence="2" type="ORF">HGRIS_014371</name>
</gene>
<feature type="compositionally biased region" description="Basic and acidic residues" evidence="1">
    <location>
        <begin position="664"/>
        <end position="688"/>
    </location>
</feature>
<feature type="compositionally biased region" description="Polar residues" evidence="1">
    <location>
        <begin position="172"/>
        <end position="192"/>
    </location>
</feature>